<dbReference type="PRINTS" id="PR01270">
    <property type="entry name" value="HDASUPER"/>
</dbReference>
<dbReference type="GO" id="GO:0016787">
    <property type="term" value="F:hydrolase activity"/>
    <property type="evidence" value="ECO:0007669"/>
    <property type="project" value="UniProtKB-KW"/>
</dbReference>
<dbReference type="CDD" id="cd09993">
    <property type="entry name" value="HDAC_classIV"/>
    <property type="match status" value="1"/>
</dbReference>
<dbReference type="InterPro" id="IPR000286">
    <property type="entry name" value="HDACs"/>
</dbReference>
<evidence type="ECO:0000256" key="1">
    <source>
        <dbReference type="ARBA" id="ARBA00005947"/>
    </source>
</evidence>
<proteinExistence type="inferred from homology"/>
<reference evidence="5" key="1">
    <citation type="submission" date="2016-10" db="EMBL/GenBank/DDBJ databases">
        <authorList>
            <person name="Varghese N."/>
            <person name="Submissions S."/>
        </authorList>
    </citation>
    <scope>NUCLEOTIDE SEQUENCE [LARGE SCALE GENOMIC DNA]</scope>
    <source>
        <strain evidence="5">Gh-48</strain>
    </source>
</reference>
<comment type="similarity">
    <text evidence="1">Belongs to the histone deacetylase family.</text>
</comment>
<name>A0A1H8ABH4_9SPHI</name>
<sequence length="300" mass="33836">MLKIAYDPIYAHPLPEGHRFPMLKYELIPAQLLHEGVINKDNLFSPDLLAEDVIIRTHDENYWHQLRDLTLPPKEQRRTGFPLSARLVEREIRIAKGTIDGCRYAFESGVAFNVAGGTHHAGSNWGEGFCLLNDQAIAANYLLDNYLAKSILIIDLDVHQGNGTAQIFENEPGVFTFSMHGANNFPYRKERSDLDIPLQDGVGDDEFLDILKTTLPRLIEQQKPDFIFYLSGVDILATDKLGKLALSKEACKARDRFVFEQCIKHSIPVQVSMGGGYSPQIKDIVEAHCNTFKTAIDLYF</sequence>
<gene>
    <name evidence="4" type="ORF">SAMN05192574_101451</name>
</gene>
<dbReference type="GO" id="GO:0040029">
    <property type="term" value="P:epigenetic regulation of gene expression"/>
    <property type="evidence" value="ECO:0007669"/>
    <property type="project" value="TreeGrafter"/>
</dbReference>
<evidence type="ECO:0000313" key="4">
    <source>
        <dbReference type="EMBL" id="SEM68135.1"/>
    </source>
</evidence>
<dbReference type="PANTHER" id="PTHR10625">
    <property type="entry name" value="HISTONE DEACETYLASE HDAC1-RELATED"/>
    <property type="match status" value="1"/>
</dbReference>
<evidence type="ECO:0000259" key="3">
    <source>
        <dbReference type="Pfam" id="PF00850"/>
    </source>
</evidence>
<dbReference type="PANTHER" id="PTHR10625:SF19">
    <property type="entry name" value="HISTONE DEACETYLASE 12"/>
    <property type="match status" value="1"/>
</dbReference>
<keyword evidence="5" id="KW-1185">Reference proteome</keyword>
<dbReference type="InterPro" id="IPR044150">
    <property type="entry name" value="HDAC_classIV"/>
</dbReference>
<organism evidence="4 5">
    <name type="scientific">Mucilaginibacter gossypiicola</name>
    <dbReference type="NCBI Taxonomy" id="551995"/>
    <lineage>
        <taxon>Bacteria</taxon>
        <taxon>Pseudomonadati</taxon>
        <taxon>Bacteroidota</taxon>
        <taxon>Sphingobacteriia</taxon>
        <taxon>Sphingobacteriales</taxon>
        <taxon>Sphingobacteriaceae</taxon>
        <taxon>Mucilaginibacter</taxon>
    </lineage>
</organism>
<protein>
    <submittedName>
        <fullName evidence="4">Acetoin utilization deacetylase AcuC</fullName>
    </submittedName>
</protein>
<dbReference type="EMBL" id="FOCL01000001">
    <property type="protein sequence ID" value="SEM68135.1"/>
    <property type="molecule type" value="Genomic_DNA"/>
</dbReference>
<dbReference type="InterPro" id="IPR037138">
    <property type="entry name" value="His_deacetylse_dom_sf"/>
</dbReference>
<dbReference type="GO" id="GO:0004407">
    <property type="term" value="F:histone deacetylase activity"/>
    <property type="evidence" value="ECO:0007669"/>
    <property type="project" value="InterPro"/>
</dbReference>
<evidence type="ECO:0000313" key="5">
    <source>
        <dbReference type="Proteomes" id="UP000198942"/>
    </source>
</evidence>
<evidence type="ECO:0000256" key="2">
    <source>
        <dbReference type="ARBA" id="ARBA00022801"/>
    </source>
</evidence>
<dbReference type="AlphaFoldDB" id="A0A1H8ABH4"/>
<dbReference type="InterPro" id="IPR023696">
    <property type="entry name" value="Ureohydrolase_dom_sf"/>
</dbReference>
<dbReference type="Pfam" id="PF00850">
    <property type="entry name" value="Hist_deacetyl"/>
    <property type="match status" value="1"/>
</dbReference>
<dbReference type="OrthoDB" id="9808367at2"/>
<dbReference type="InterPro" id="IPR023801">
    <property type="entry name" value="His_deacetylse_dom"/>
</dbReference>
<dbReference type="SUPFAM" id="SSF52768">
    <property type="entry name" value="Arginase/deacetylase"/>
    <property type="match status" value="1"/>
</dbReference>
<dbReference type="Gene3D" id="3.40.800.20">
    <property type="entry name" value="Histone deacetylase domain"/>
    <property type="match status" value="1"/>
</dbReference>
<dbReference type="Proteomes" id="UP000198942">
    <property type="component" value="Unassembled WGS sequence"/>
</dbReference>
<feature type="domain" description="Histone deacetylase" evidence="3">
    <location>
        <begin position="21"/>
        <end position="290"/>
    </location>
</feature>
<dbReference type="RefSeq" id="WP_091207046.1">
    <property type="nucleotide sequence ID" value="NZ_FOCL01000001.1"/>
</dbReference>
<keyword evidence="2" id="KW-0378">Hydrolase</keyword>
<accession>A0A1H8ABH4</accession>
<dbReference type="STRING" id="551995.SAMN05192574_101451"/>